<organism evidence="3 4">
    <name type="scientific">Cryptolaemus montrouzieri</name>
    <dbReference type="NCBI Taxonomy" id="559131"/>
    <lineage>
        <taxon>Eukaryota</taxon>
        <taxon>Metazoa</taxon>
        <taxon>Ecdysozoa</taxon>
        <taxon>Arthropoda</taxon>
        <taxon>Hexapoda</taxon>
        <taxon>Insecta</taxon>
        <taxon>Pterygota</taxon>
        <taxon>Neoptera</taxon>
        <taxon>Endopterygota</taxon>
        <taxon>Coleoptera</taxon>
        <taxon>Polyphaga</taxon>
        <taxon>Cucujiformia</taxon>
        <taxon>Coccinelloidea</taxon>
        <taxon>Coccinellidae</taxon>
        <taxon>Scymninae</taxon>
        <taxon>Scymnini</taxon>
        <taxon>Cryptolaemus</taxon>
    </lineage>
</organism>
<keyword evidence="4" id="KW-1185">Reference proteome</keyword>
<proteinExistence type="predicted"/>
<feature type="domain" description="DUF4789" evidence="2">
    <location>
        <begin position="70"/>
        <end position="150"/>
    </location>
</feature>
<sequence length="206" mass="23903">MKCLVLLWSVILYGQIWGQDIIFSTDDEDSDYSRFKPEITNIRSTTHIPSTTIFQRRPTERPKPIRDPEKCPGNQLYYPGEPWFCDCGPKYIYYKPKDECYHAYMKGPCLEGKHLVVKKRNVQCVRNPCPEEYVRYNGKCYQLEKSDGPCEKINGTTAILKINPDTLAVECKKTTADELTLFSFPDRCPPGSKRDANNKCRENWNV</sequence>
<feature type="chain" id="PRO_5044894958" description="DUF4789 domain-containing protein" evidence="1">
    <location>
        <begin position="19"/>
        <end position="206"/>
    </location>
</feature>
<evidence type="ECO:0000313" key="4">
    <source>
        <dbReference type="Proteomes" id="UP001516400"/>
    </source>
</evidence>
<dbReference type="PANTHER" id="PTHR21177">
    <property type="entry name" value="IP06524P-RELATED"/>
    <property type="match status" value="1"/>
</dbReference>
<gene>
    <name evidence="3" type="ORF">HHI36_008731</name>
</gene>
<name>A0ABD2MTA3_9CUCU</name>
<dbReference type="AlphaFoldDB" id="A0ABD2MTA3"/>
<evidence type="ECO:0000259" key="2">
    <source>
        <dbReference type="Pfam" id="PF16033"/>
    </source>
</evidence>
<feature type="signal peptide" evidence="1">
    <location>
        <begin position="1"/>
        <end position="18"/>
    </location>
</feature>
<evidence type="ECO:0000256" key="1">
    <source>
        <dbReference type="SAM" id="SignalP"/>
    </source>
</evidence>
<reference evidence="3 4" key="1">
    <citation type="journal article" date="2021" name="BMC Biol.">
        <title>Horizontally acquired antibacterial genes associated with adaptive radiation of ladybird beetles.</title>
        <authorList>
            <person name="Li H.S."/>
            <person name="Tang X.F."/>
            <person name="Huang Y.H."/>
            <person name="Xu Z.Y."/>
            <person name="Chen M.L."/>
            <person name="Du X.Y."/>
            <person name="Qiu B.Y."/>
            <person name="Chen P.T."/>
            <person name="Zhang W."/>
            <person name="Slipinski A."/>
            <person name="Escalona H.E."/>
            <person name="Waterhouse R.M."/>
            <person name="Zwick A."/>
            <person name="Pang H."/>
        </authorList>
    </citation>
    <scope>NUCLEOTIDE SEQUENCE [LARGE SCALE GENOMIC DNA]</scope>
    <source>
        <strain evidence="3">SYSU2018</strain>
    </source>
</reference>
<dbReference type="Pfam" id="PF16033">
    <property type="entry name" value="DUF4789"/>
    <property type="match status" value="1"/>
</dbReference>
<dbReference type="PANTHER" id="PTHR21177:SF4">
    <property type="entry name" value="IP06524P"/>
    <property type="match status" value="1"/>
</dbReference>
<protein>
    <recommendedName>
        <fullName evidence="2">DUF4789 domain-containing protein</fullName>
    </recommendedName>
</protein>
<evidence type="ECO:0000313" key="3">
    <source>
        <dbReference type="EMBL" id="KAL3269670.1"/>
    </source>
</evidence>
<dbReference type="Proteomes" id="UP001516400">
    <property type="component" value="Unassembled WGS sequence"/>
</dbReference>
<keyword evidence="1" id="KW-0732">Signal</keyword>
<comment type="caution">
    <text evidence="3">The sequence shown here is derived from an EMBL/GenBank/DDBJ whole genome shotgun (WGS) entry which is preliminary data.</text>
</comment>
<accession>A0ABD2MTA3</accession>
<dbReference type="EMBL" id="JABFTP020000021">
    <property type="protein sequence ID" value="KAL3269670.1"/>
    <property type="molecule type" value="Genomic_DNA"/>
</dbReference>
<dbReference type="InterPro" id="IPR031993">
    <property type="entry name" value="DUF4789"/>
</dbReference>